<comment type="caution">
    <text evidence="1">The sequence shown here is derived from an EMBL/GenBank/DDBJ whole genome shotgun (WGS) entry which is preliminary data.</text>
</comment>
<evidence type="ECO:0000313" key="1">
    <source>
        <dbReference type="EMBL" id="KAK2035328.1"/>
    </source>
</evidence>
<keyword evidence="2" id="KW-1185">Reference proteome</keyword>
<evidence type="ECO:0000313" key="2">
    <source>
        <dbReference type="Proteomes" id="UP001232148"/>
    </source>
</evidence>
<proteinExistence type="predicted"/>
<dbReference type="Proteomes" id="UP001232148">
    <property type="component" value="Unassembled WGS sequence"/>
</dbReference>
<name>A0AAD9HUL9_9PEZI</name>
<dbReference type="EMBL" id="MU842809">
    <property type="protein sequence ID" value="KAK2035328.1"/>
    <property type="molecule type" value="Genomic_DNA"/>
</dbReference>
<reference evidence="1" key="1">
    <citation type="submission" date="2021-06" db="EMBL/GenBank/DDBJ databases">
        <title>Comparative genomics, transcriptomics and evolutionary studies reveal genomic signatures of adaptation to plant cell wall in hemibiotrophic fungi.</title>
        <authorList>
            <consortium name="DOE Joint Genome Institute"/>
            <person name="Baroncelli R."/>
            <person name="Diaz J.F."/>
            <person name="Benocci T."/>
            <person name="Peng M."/>
            <person name="Battaglia E."/>
            <person name="Haridas S."/>
            <person name="Andreopoulos W."/>
            <person name="Labutti K."/>
            <person name="Pangilinan J."/>
            <person name="Floch G.L."/>
            <person name="Makela M.R."/>
            <person name="Henrissat B."/>
            <person name="Grigoriev I.V."/>
            <person name="Crouch J.A."/>
            <person name="De Vries R.P."/>
            <person name="Sukno S.A."/>
            <person name="Thon M.R."/>
        </authorList>
    </citation>
    <scope>NUCLEOTIDE SEQUENCE</scope>
    <source>
        <strain evidence="1">MAFF235873</strain>
    </source>
</reference>
<accession>A0AAD9HUL9</accession>
<sequence length="165" mass="17818">MRQSSISHSIELTLSDSIVTPVLPSAPPPRNWLLISSLTSCMPSPIQQRLCQIMSHIGCPQPPPPPRSPATPRTGNTTIRPTLQNLFQMNYCPTGTNASLPGAPFLASVKLGENESAILGQASHDVSSTARHGLDTCLTKFQLMFWKAGSRHRVDSASRSGFLKS</sequence>
<gene>
    <name evidence="1" type="ORF">LX32DRAFT_633491</name>
</gene>
<dbReference type="AlphaFoldDB" id="A0AAD9HUL9"/>
<protein>
    <submittedName>
        <fullName evidence="1">Uncharacterized protein</fullName>
    </submittedName>
</protein>
<organism evidence="1 2">
    <name type="scientific">Colletotrichum zoysiae</name>
    <dbReference type="NCBI Taxonomy" id="1216348"/>
    <lineage>
        <taxon>Eukaryota</taxon>
        <taxon>Fungi</taxon>
        <taxon>Dikarya</taxon>
        <taxon>Ascomycota</taxon>
        <taxon>Pezizomycotina</taxon>
        <taxon>Sordariomycetes</taxon>
        <taxon>Hypocreomycetidae</taxon>
        <taxon>Glomerellales</taxon>
        <taxon>Glomerellaceae</taxon>
        <taxon>Colletotrichum</taxon>
        <taxon>Colletotrichum graminicola species complex</taxon>
    </lineage>
</organism>